<dbReference type="InterPro" id="IPR016152">
    <property type="entry name" value="PTrfase/Anion_transptr"/>
</dbReference>
<dbReference type="Pfam" id="PF00359">
    <property type="entry name" value="PTS_EIIA_2"/>
    <property type="match status" value="1"/>
</dbReference>
<dbReference type="PANTHER" id="PTHR47738">
    <property type="entry name" value="PTS SYSTEM FRUCTOSE-LIKE EIIA COMPONENT-RELATED"/>
    <property type="match status" value="1"/>
</dbReference>
<dbReference type="Proteomes" id="UP000316770">
    <property type="component" value="Chromosome"/>
</dbReference>
<protein>
    <submittedName>
        <fullName evidence="2">PTS system fructose-specific EIIABC component</fullName>
    </submittedName>
</protein>
<feature type="domain" description="PTS EIIA type-2" evidence="1">
    <location>
        <begin position="84"/>
        <end position="228"/>
    </location>
</feature>
<dbReference type="PROSITE" id="PS51094">
    <property type="entry name" value="PTS_EIIA_TYPE_2"/>
    <property type="match status" value="1"/>
</dbReference>
<dbReference type="GO" id="GO:0030295">
    <property type="term" value="F:protein kinase activator activity"/>
    <property type="evidence" value="ECO:0007669"/>
    <property type="project" value="TreeGrafter"/>
</dbReference>
<accession>A0A518IXM1</accession>
<dbReference type="InterPro" id="IPR002178">
    <property type="entry name" value="PTS_EIIA_type-2_dom"/>
</dbReference>
<dbReference type="Gene3D" id="3.40.930.10">
    <property type="entry name" value="Mannitol-specific EII, Chain A"/>
    <property type="match status" value="1"/>
</dbReference>
<dbReference type="EMBL" id="CP036318">
    <property type="protein sequence ID" value="QDV57835.1"/>
    <property type="molecule type" value="Genomic_DNA"/>
</dbReference>
<gene>
    <name evidence="2" type="primary">fruA</name>
    <name evidence="2" type="ORF">Mal33_38500</name>
</gene>
<proteinExistence type="predicted"/>
<reference evidence="2 3" key="1">
    <citation type="submission" date="2019-02" db="EMBL/GenBank/DDBJ databases">
        <title>Deep-cultivation of Planctomycetes and their phenomic and genomic characterization uncovers novel biology.</title>
        <authorList>
            <person name="Wiegand S."/>
            <person name="Jogler M."/>
            <person name="Boedeker C."/>
            <person name="Pinto D."/>
            <person name="Vollmers J."/>
            <person name="Rivas-Marin E."/>
            <person name="Kohn T."/>
            <person name="Peeters S.H."/>
            <person name="Heuer A."/>
            <person name="Rast P."/>
            <person name="Oberbeckmann S."/>
            <person name="Bunk B."/>
            <person name="Jeske O."/>
            <person name="Meyerdierks A."/>
            <person name="Storesund J.E."/>
            <person name="Kallscheuer N."/>
            <person name="Luecker S."/>
            <person name="Lage O.M."/>
            <person name="Pohl T."/>
            <person name="Merkel B.J."/>
            <person name="Hornburger P."/>
            <person name="Mueller R.-W."/>
            <person name="Bruemmer F."/>
            <person name="Labrenz M."/>
            <person name="Spormann A.M."/>
            <person name="Op den Camp H."/>
            <person name="Overmann J."/>
            <person name="Amann R."/>
            <person name="Jetten M.S.M."/>
            <person name="Mascher T."/>
            <person name="Medema M.H."/>
            <person name="Devos D.P."/>
            <person name="Kaster A.-K."/>
            <person name="Ovreas L."/>
            <person name="Rohde M."/>
            <person name="Galperin M.Y."/>
            <person name="Jogler C."/>
        </authorList>
    </citation>
    <scope>NUCLEOTIDE SEQUENCE [LARGE SCALE GENOMIC DNA]</scope>
    <source>
        <strain evidence="2 3">Mal33</strain>
    </source>
</reference>
<dbReference type="InterPro" id="IPR041657">
    <property type="entry name" value="HTH_17"/>
</dbReference>
<sequence length="235" mass="25825">MSEENFDVAGLAAYLHLTPDQVNKMAQRGRLPGRRVSGGWIFSEAEVHHWLEQQIGASDLEQLDKVDAVLSRADNIDNDITIASFCSLDVVEVPLQARTKGSVIRSMSALAARGGMLWDPAAMAEAVKAREELHPTALDCGVALLHPRRPQTSILADSVVALGRTSQPLPFSDTGQLTDVFFLLASYDDRVHLRILSRISRMITDEIFLGQLREAPDAASARQAILDVEERIDEV</sequence>
<organism evidence="2 3">
    <name type="scientific">Rosistilla oblonga</name>
    <dbReference type="NCBI Taxonomy" id="2527990"/>
    <lineage>
        <taxon>Bacteria</taxon>
        <taxon>Pseudomonadati</taxon>
        <taxon>Planctomycetota</taxon>
        <taxon>Planctomycetia</taxon>
        <taxon>Pirellulales</taxon>
        <taxon>Pirellulaceae</taxon>
        <taxon>Rosistilla</taxon>
    </lineage>
</organism>
<dbReference type="RefSeq" id="WP_145287575.1">
    <property type="nucleotide sequence ID" value="NZ_CP036318.1"/>
</dbReference>
<dbReference type="InterPro" id="IPR051541">
    <property type="entry name" value="PTS_SugarTrans_NitroReg"/>
</dbReference>
<dbReference type="SUPFAM" id="SSF55804">
    <property type="entry name" value="Phoshotransferase/anion transport protein"/>
    <property type="match status" value="1"/>
</dbReference>
<evidence type="ECO:0000313" key="3">
    <source>
        <dbReference type="Proteomes" id="UP000316770"/>
    </source>
</evidence>
<name>A0A518IXM1_9BACT</name>
<dbReference type="Pfam" id="PF12728">
    <property type="entry name" value="HTH_17"/>
    <property type="match status" value="1"/>
</dbReference>
<dbReference type="AlphaFoldDB" id="A0A518IXM1"/>
<evidence type="ECO:0000259" key="1">
    <source>
        <dbReference type="PROSITE" id="PS51094"/>
    </source>
</evidence>
<evidence type="ECO:0000313" key="2">
    <source>
        <dbReference type="EMBL" id="QDV57835.1"/>
    </source>
</evidence>
<keyword evidence="3" id="KW-1185">Reference proteome</keyword>
<dbReference type="PANTHER" id="PTHR47738:SF1">
    <property type="entry name" value="NITROGEN REGULATORY PROTEIN"/>
    <property type="match status" value="1"/>
</dbReference>